<dbReference type="Proteomes" id="UP001163255">
    <property type="component" value="Chromosome"/>
</dbReference>
<evidence type="ECO:0000313" key="2">
    <source>
        <dbReference type="EMBL" id="UYM17657.1"/>
    </source>
</evidence>
<keyword evidence="1" id="KW-0472">Membrane</keyword>
<organism evidence="2 3">
    <name type="scientific">Endozoicomonas euniceicola</name>
    <dbReference type="NCBI Taxonomy" id="1234143"/>
    <lineage>
        <taxon>Bacteria</taxon>
        <taxon>Pseudomonadati</taxon>
        <taxon>Pseudomonadota</taxon>
        <taxon>Gammaproteobacteria</taxon>
        <taxon>Oceanospirillales</taxon>
        <taxon>Endozoicomonadaceae</taxon>
        <taxon>Endozoicomonas</taxon>
    </lineage>
</organism>
<proteinExistence type="predicted"/>
<evidence type="ECO:0000313" key="3">
    <source>
        <dbReference type="Proteomes" id="UP001163255"/>
    </source>
</evidence>
<keyword evidence="3" id="KW-1185">Reference proteome</keyword>
<feature type="transmembrane region" description="Helical" evidence="1">
    <location>
        <begin position="329"/>
        <end position="347"/>
    </location>
</feature>
<dbReference type="RefSeq" id="WP_262600318.1">
    <property type="nucleotide sequence ID" value="NZ_CP103300.1"/>
</dbReference>
<gene>
    <name evidence="2" type="ORF">NX720_07045</name>
</gene>
<reference evidence="2" key="1">
    <citation type="submission" date="2022-10" db="EMBL/GenBank/DDBJ databases">
        <title>Completed Genome Sequence of two octocoral isolated bacterium, Endozoicomonas euniceicola EF212T and Endozoicomonas gorgoniicola PS125T.</title>
        <authorList>
            <person name="Chiou Y.-J."/>
            <person name="Chen Y.-H."/>
        </authorList>
    </citation>
    <scope>NUCLEOTIDE SEQUENCE</scope>
    <source>
        <strain evidence="2">EF212</strain>
    </source>
</reference>
<evidence type="ECO:0000256" key="1">
    <source>
        <dbReference type="SAM" id="Phobius"/>
    </source>
</evidence>
<dbReference type="EMBL" id="CP103300">
    <property type="protein sequence ID" value="UYM17657.1"/>
    <property type="molecule type" value="Genomic_DNA"/>
</dbReference>
<keyword evidence="1" id="KW-1133">Transmembrane helix</keyword>
<name>A0ABY6GYL0_9GAMM</name>
<sequence length="374" mass="42793">MFQFINGFIAIALMAVFFPSTLNASRLPLYRGDVFIIIEKKLYPHLDKENLRSWIEQLESEAWYTKVLKPETSETLTASKLKQYMVEKGVYLPPKYPARSRRNGIILIGDFPYTSMSLSRNNDPTSDLWYMDTNNGANLIFDHPYSSPKLNVNAGFSFDPLSVWVSRIQYIAKAPHQDEERDIVEEGKHINNYLKKNVACRSTGFTSPDCLSENQFTTENFWESKALISTSVSNKIAGEVFLDSFAKAQKNWKKWQDYIFNEGWEHCYSFLGDMYRIHNQTHYPATTAATPSGIIPFDKILLYVLAIPAFGLGVFVSTLYGLDYPSSQKYLGAAWAVLLAASLVPPYNCSYNDDYTHKRHYLPILFGDGTLRKF</sequence>
<feature type="transmembrane region" description="Helical" evidence="1">
    <location>
        <begin position="300"/>
        <end position="322"/>
    </location>
</feature>
<keyword evidence="1" id="KW-0812">Transmembrane</keyword>
<protein>
    <submittedName>
        <fullName evidence="2">Uncharacterized protein</fullName>
    </submittedName>
</protein>
<accession>A0ABY6GYL0</accession>